<sequence>MAVWLLMSVAAVAICIAAWWFYTRRLDWRFRHIESYLRGLSTKPKVNRTAGKPIMRQLYKILNTSITTGKSADAYQALDLLKLALGHGLARVGEPVRLTASIYLALRSNQLDAAGHAIDAFRPLLKNMTAAELPAAIEQLGLIAVVSLKQRKNFLAARAVEVIFTNTGILKDETVHMAFIRAIRLIGLIALRRKDDGLIREIQANLAGWLATETTDGSIHEQVAGIISAWLHQVVKTGNVAMFAIITQYVKQLADKKMLSAKALENIVAECIHLASMDSLNPFSQLNGQIAMFSLDLAVQARNINVWRQSLGGAMQASRLAVTQRTLAESFPVVYPLLETGRRLLVAELNSGPMNDLFRQKALYILIRECLQLVEFVSRQNFTATAADIIEQIYQEWASCQSNAGQHKSIKRFCQLLFLYCVRIKRRHKRLPGEESEFNAENVISTAEREHLKKIGYLS</sequence>
<keyword evidence="2" id="KW-1185">Reference proteome</keyword>
<reference evidence="1" key="1">
    <citation type="submission" date="2024-05" db="EMBL/GenBank/DDBJ databases">
        <title>Isolation and characterization of Sporomusa carbonis sp. nov., a carboxydotrophic hydrogenogen in the genus of Sporomusa isolated from a charcoal burning pile.</title>
        <authorList>
            <person name="Boeer T."/>
            <person name="Rosenbaum F."/>
            <person name="Eysell L."/>
            <person name="Mueller V."/>
            <person name="Daniel R."/>
            <person name="Poehlein A."/>
        </authorList>
    </citation>
    <scope>NUCLEOTIDE SEQUENCE [LARGE SCALE GENOMIC DNA]</scope>
    <source>
        <strain evidence="1">DSM 3132</strain>
    </source>
</reference>
<dbReference type="EMBL" id="CP155571">
    <property type="protein sequence ID" value="XFO73093.1"/>
    <property type="molecule type" value="Genomic_DNA"/>
</dbReference>
<organism evidence="1 2">
    <name type="scientific">Sporomusa acidovorans (strain ATCC 49682 / DSM 3132 / Mol)</name>
    <dbReference type="NCBI Taxonomy" id="1123286"/>
    <lineage>
        <taxon>Bacteria</taxon>
        <taxon>Bacillati</taxon>
        <taxon>Bacillota</taxon>
        <taxon>Negativicutes</taxon>
        <taxon>Selenomonadales</taxon>
        <taxon>Sporomusaceae</taxon>
        <taxon>Sporomusa</taxon>
    </lineage>
</organism>
<dbReference type="RefSeq" id="WP_093793715.1">
    <property type="nucleotide sequence ID" value="NZ_CP155571.1"/>
</dbReference>
<name>A0ABZ3J4V6_SPOA4</name>
<proteinExistence type="predicted"/>
<dbReference type="Proteomes" id="UP000216052">
    <property type="component" value="Chromosome"/>
</dbReference>
<evidence type="ECO:0000313" key="2">
    <source>
        <dbReference type="Proteomes" id="UP000216052"/>
    </source>
</evidence>
<protein>
    <submittedName>
        <fullName evidence="1">Uncharacterized protein</fullName>
    </submittedName>
</protein>
<evidence type="ECO:0000313" key="1">
    <source>
        <dbReference type="EMBL" id="XFO73093.1"/>
    </source>
</evidence>
<accession>A0ABZ3J4V6</accession>
<gene>
    <name evidence="1" type="ORF">SPACI_031670</name>
</gene>